<organism evidence="1 2">
    <name type="scientific">Actinomadura macrotermitis</name>
    <dbReference type="NCBI Taxonomy" id="2585200"/>
    <lineage>
        <taxon>Bacteria</taxon>
        <taxon>Bacillati</taxon>
        <taxon>Actinomycetota</taxon>
        <taxon>Actinomycetes</taxon>
        <taxon>Streptosporangiales</taxon>
        <taxon>Thermomonosporaceae</taxon>
        <taxon>Actinomadura</taxon>
    </lineage>
</organism>
<dbReference type="Proteomes" id="UP000487268">
    <property type="component" value="Unassembled WGS sequence"/>
</dbReference>
<dbReference type="OrthoDB" id="3539696at2"/>
<dbReference type="RefSeq" id="WP_153532713.1">
    <property type="nucleotide sequence ID" value="NZ_WEGH01000002.1"/>
</dbReference>
<evidence type="ECO:0000313" key="1">
    <source>
        <dbReference type="EMBL" id="MQY04486.1"/>
    </source>
</evidence>
<gene>
    <name evidence="1" type="ORF">ACRB68_25400</name>
</gene>
<name>A0A7K0BTW8_9ACTN</name>
<evidence type="ECO:0000313" key="2">
    <source>
        <dbReference type="Proteomes" id="UP000487268"/>
    </source>
</evidence>
<reference evidence="1 2" key="1">
    <citation type="submission" date="2019-10" db="EMBL/GenBank/DDBJ databases">
        <title>Actinomadura rubteroloni sp. nov. and Actinomadura macrotermitis sp. nov., isolated from the gut of fungus growing-termite Macrotermes natalensis.</title>
        <authorList>
            <person name="Benndorf R."/>
            <person name="Martin K."/>
            <person name="Kuefner M."/>
            <person name="De Beer W."/>
            <person name="Kaster A.-K."/>
            <person name="Vollmers J."/>
            <person name="Poulsen M."/>
            <person name="Beemelmanns C."/>
        </authorList>
    </citation>
    <scope>NUCLEOTIDE SEQUENCE [LARGE SCALE GENOMIC DNA]</scope>
    <source>
        <strain evidence="1 2">RB68</strain>
    </source>
</reference>
<sequence>MPGRQHDAINDLIREHPDLALWALRTVADIDLEPPGPLRTISGELNDRVSRDRQADTILADGPDNGLRNLLITEVETKLSTRKLEQCLHYATILVIQHDRPVYVVVFTPDAQADKYAAPVTLTRGGLSITLTPTLVGPDQLPVITDPAQVVADPALAALALMAHGKTEGVIRTFIEGLDTIKSRESPGDNGHAMRYFDYAIDVAPFSIRRLLERDIMRTELPIRSEFAKTYIAKGEIKAILSVLDARGLEVSSAAREQITGCTDLDQLETWVRRAAIIQTADELFD</sequence>
<comment type="caution">
    <text evidence="1">The sequence shown here is derived from an EMBL/GenBank/DDBJ whole genome shotgun (WGS) entry which is preliminary data.</text>
</comment>
<dbReference type="EMBL" id="WEGH01000002">
    <property type="protein sequence ID" value="MQY04486.1"/>
    <property type="molecule type" value="Genomic_DNA"/>
</dbReference>
<proteinExistence type="predicted"/>
<dbReference type="AlphaFoldDB" id="A0A7K0BTW8"/>
<keyword evidence="2" id="KW-1185">Reference proteome</keyword>
<accession>A0A7K0BTW8</accession>
<protein>
    <submittedName>
        <fullName evidence="1">Uncharacterized protein</fullName>
    </submittedName>
</protein>